<feature type="transmembrane region" description="Helical" evidence="10">
    <location>
        <begin position="134"/>
        <end position="152"/>
    </location>
</feature>
<keyword evidence="5 10" id="KW-0552">Olfaction</keyword>
<keyword evidence="8 10" id="KW-0675">Receptor</keyword>
<evidence type="ECO:0000256" key="5">
    <source>
        <dbReference type="ARBA" id="ARBA00022725"/>
    </source>
</evidence>
<proteinExistence type="inferred from homology"/>
<feature type="transmembrane region" description="Helical" evidence="10">
    <location>
        <begin position="37"/>
        <end position="58"/>
    </location>
</feature>
<evidence type="ECO:0000256" key="7">
    <source>
        <dbReference type="ARBA" id="ARBA00023136"/>
    </source>
</evidence>
<dbReference type="PANTHER" id="PTHR21137">
    <property type="entry name" value="ODORANT RECEPTOR"/>
    <property type="match status" value="1"/>
</dbReference>
<evidence type="ECO:0000256" key="2">
    <source>
        <dbReference type="ARBA" id="ARBA00022475"/>
    </source>
</evidence>
<gene>
    <name evidence="11" type="ORF">LSTR_LSTR001538</name>
</gene>
<keyword evidence="6 10" id="KW-1133">Transmembrane helix</keyword>
<dbReference type="InParanoid" id="A0A482XC67"/>
<sequence>MENLNFFNLHKANVRNSCILGLSVPGPKHQGTSFKTFVYAVDVYQISVFCFMIYGIFYQTRIHSILVDIDAAYCTLFGFAVSLYYSFCTENFKRILHQIDELTDACLSDPLDGSRSFREKIITENAVISRCTSIIPLSMSLCPFIFYAVTIVKMFKFNPEKNNDQRFLDKIDHSQIAEAVQVIVSMMSIQLGITRKASAEWFLLSLMAHIRTYFNHLQATLLQVFQLNQNSSEERFNSQCSKFSHIGNLPNHTQDVALPAAGDKLKLWIQIHQKLLRLTEDLIKVLSPLLTFYLINITSLSALTVYAITMDKELNLVEKISMGYFGVTSMITLFFLCFFGSQLYHKSEKLAEAAFWKSFENGSNTVGKDVHSCLRLIFWRTHSPVVFAPYKSPTFTFTNESFVSFSRSIISFFFAIKKIRSMTY</sequence>
<evidence type="ECO:0000256" key="3">
    <source>
        <dbReference type="ARBA" id="ARBA00022606"/>
    </source>
</evidence>
<comment type="caution">
    <text evidence="11">The sequence shown here is derived from an EMBL/GenBank/DDBJ whole genome shotgun (WGS) entry which is preliminary data.</text>
</comment>
<feature type="transmembrane region" description="Helical" evidence="10">
    <location>
        <begin position="320"/>
        <end position="339"/>
    </location>
</feature>
<feature type="transmembrane region" description="Helical" evidence="10">
    <location>
        <begin position="65"/>
        <end position="87"/>
    </location>
</feature>
<accession>A0A482XC67</accession>
<comment type="similarity">
    <text evidence="10">Belongs to the insect chemoreceptor superfamily. Heteromeric odorant receptor channel (TC 1.A.69) family.</text>
</comment>
<evidence type="ECO:0000256" key="9">
    <source>
        <dbReference type="ARBA" id="ARBA00023224"/>
    </source>
</evidence>
<evidence type="ECO:0000256" key="6">
    <source>
        <dbReference type="ARBA" id="ARBA00022989"/>
    </source>
</evidence>
<protein>
    <recommendedName>
        <fullName evidence="10">Odorant receptor</fullName>
    </recommendedName>
</protein>
<evidence type="ECO:0000256" key="10">
    <source>
        <dbReference type="RuleBase" id="RU351113"/>
    </source>
</evidence>
<dbReference type="PANTHER" id="PTHR21137:SF35">
    <property type="entry name" value="ODORANT RECEPTOR 19A-RELATED"/>
    <property type="match status" value="1"/>
</dbReference>
<dbReference type="GO" id="GO:0005549">
    <property type="term" value="F:odorant binding"/>
    <property type="evidence" value="ECO:0007669"/>
    <property type="project" value="InterPro"/>
</dbReference>
<organism evidence="11 12">
    <name type="scientific">Laodelphax striatellus</name>
    <name type="common">Small brown planthopper</name>
    <name type="synonym">Delphax striatella</name>
    <dbReference type="NCBI Taxonomy" id="195883"/>
    <lineage>
        <taxon>Eukaryota</taxon>
        <taxon>Metazoa</taxon>
        <taxon>Ecdysozoa</taxon>
        <taxon>Arthropoda</taxon>
        <taxon>Hexapoda</taxon>
        <taxon>Insecta</taxon>
        <taxon>Pterygota</taxon>
        <taxon>Neoptera</taxon>
        <taxon>Paraneoptera</taxon>
        <taxon>Hemiptera</taxon>
        <taxon>Auchenorrhyncha</taxon>
        <taxon>Fulgoroidea</taxon>
        <taxon>Delphacidae</taxon>
        <taxon>Criomorphinae</taxon>
        <taxon>Laodelphax</taxon>
    </lineage>
</organism>
<name>A0A482XC67_LAOST</name>
<dbReference type="EMBL" id="QKKF02012754">
    <property type="protein sequence ID" value="RZF43277.1"/>
    <property type="molecule type" value="Genomic_DNA"/>
</dbReference>
<dbReference type="OrthoDB" id="8185860at2759"/>
<keyword evidence="12" id="KW-1185">Reference proteome</keyword>
<evidence type="ECO:0000256" key="1">
    <source>
        <dbReference type="ARBA" id="ARBA00004651"/>
    </source>
</evidence>
<dbReference type="SMR" id="A0A482XC67"/>
<reference evidence="11 12" key="1">
    <citation type="journal article" date="2017" name="Gigascience">
        <title>Genome sequence of the small brown planthopper, Laodelphax striatellus.</title>
        <authorList>
            <person name="Zhu J."/>
            <person name="Jiang F."/>
            <person name="Wang X."/>
            <person name="Yang P."/>
            <person name="Bao Y."/>
            <person name="Zhao W."/>
            <person name="Wang W."/>
            <person name="Lu H."/>
            <person name="Wang Q."/>
            <person name="Cui N."/>
            <person name="Li J."/>
            <person name="Chen X."/>
            <person name="Luo L."/>
            <person name="Yu J."/>
            <person name="Kang L."/>
            <person name="Cui F."/>
        </authorList>
    </citation>
    <scope>NUCLEOTIDE SEQUENCE [LARGE SCALE GENOMIC DNA]</scope>
    <source>
        <strain evidence="11">Lst14</strain>
    </source>
</reference>
<keyword evidence="7 10" id="KW-0472">Membrane</keyword>
<dbReference type="GO" id="GO:0004984">
    <property type="term" value="F:olfactory receptor activity"/>
    <property type="evidence" value="ECO:0007669"/>
    <property type="project" value="InterPro"/>
</dbReference>
<dbReference type="GO" id="GO:0007165">
    <property type="term" value="P:signal transduction"/>
    <property type="evidence" value="ECO:0007669"/>
    <property type="project" value="UniProtKB-KW"/>
</dbReference>
<keyword evidence="3 10" id="KW-0716">Sensory transduction</keyword>
<keyword evidence="2" id="KW-1003">Cell membrane</keyword>
<dbReference type="Proteomes" id="UP000291343">
    <property type="component" value="Unassembled WGS sequence"/>
</dbReference>
<keyword evidence="4 10" id="KW-0812">Transmembrane</keyword>
<evidence type="ECO:0000256" key="8">
    <source>
        <dbReference type="ARBA" id="ARBA00023170"/>
    </source>
</evidence>
<dbReference type="AlphaFoldDB" id="A0A482XC67"/>
<dbReference type="GO" id="GO:0005886">
    <property type="term" value="C:plasma membrane"/>
    <property type="evidence" value="ECO:0007669"/>
    <property type="project" value="UniProtKB-SubCell"/>
</dbReference>
<dbReference type="Pfam" id="PF02949">
    <property type="entry name" value="7tm_6"/>
    <property type="match status" value="1"/>
</dbReference>
<evidence type="ECO:0000313" key="12">
    <source>
        <dbReference type="Proteomes" id="UP000291343"/>
    </source>
</evidence>
<comment type="subcellular location">
    <subcellularLocation>
        <location evidence="1 10">Cell membrane</location>
        <topology evidence="1 10">Multi-pass membrane protein</topology>
    </subcellularLocation>
</comment>
<feature type="transmembrane region" description="Helical" evidence="10">
    <location>
        <begin position="285"/>
        <end position="308"/>
    </location>
</feature>
<comment type="caution">
    <text evidence="10">Lacks conserved residue(s) required for the propagation of feature annotation.</text>
</comment>
<evidence type="ECO:0000256" key="4">
    <source>
        <dbReference type="ARBA" id="ARBA00022692"/>
    </source>
</evidence>
<dbReference type="InterPro" id="IPR004117">
    <property type="entry name" value="7tm6_olfct_rcpt"/>
</dbReference>
<evidence type="ECO:0000313" key="11">
    <source>
        <dbReference type="EMBL" id="RZF43277.1"/>
    </source>
</evidence>
<keyword evidence="9 10" id="KW-0807">Transducer</keyword>